<dbReference type="PANTHER" id="PTHR43775">
    <property type="entry name" value="FATTY ACID SYNTHASE"/>
    <property type="match status" value="1"/>
</dbReference>
<dbReference type="GO" id="GO:0071770">
    <property type="term" value="P:DIM/DIP cell wall layer assembly"/>
    <property type="evidence" value="ECO:0007669"/>
    <property type="project" value="TreeGrafter"/>
</dbReference>
<dbReference type="InterPro" id="IPR023213">
    <property type="entry name" value="CAT-like_dom_sf"/>
</dbReference>
<dbReference type="Proteomes" id="UP000198601">
    <property type="component" value="Unassembled WGS sequence"/>
</dbReference>
<dbReference type="InterPro" id="IPR036736">
    <property type="entry name" value="ACP-like_sf"/>
</dbReference>
<evidence type="ECO:0000259" key="5">
    <source>
        <dbReference type="PROSITE" id="PS50075"/>
    </source>
</evidence>
<dbReference type="Pfam" id="PF22621">
    <property type="entry name" value="CurL-like_PKS_C"/>
    <property type="match status" value="2"/>
</dbReference>
<dbReference type="EMBL" id="FMTT01000010">
    <property type="protein sequence ID" value="SCW49973.1"/>
    <property type="molecule type" value="Genomic_DNA"/>
</dbReference>
<keyword evidence="4" id="KW-0808">Transferase</keyword>
<dbReference type="OrthoDB" id="9765680at2"/>
<dbReference type="SUPFAM" id="SSF47336">
    <property type="entry name" value="ACP-like"/>
    <property type="match status" value="2"/>
</dbReference>
<feature type="domain" description="Carrier" evidence="5">
    <location>
        <begin position="1382"/>
        <end position="1457"/>
    </location>
</feature>
<dbReference type="Pfam" id="PF02801">
    <property type="entry name" value="Ketoacyl-synt_C"/>
    <property type="match status" value="2"/>
</dbReference>
<evidence type="ECO:0000256" key="4">
    <source>
        <dbReference type="ARBA" id="ARBA00022679"/>
    </source>
</evidence>
<dbReference type="Gene3D" id="3.30.559.30">
    <property type="entry name" value="Nonribosomal peptide synthetase, condensation domain"/>
    <property type="match status" value="1"/>
</dbReference>
<dbReference type="GO" id="GO:0005737">
    <property type="term" value="C:cytoplasm"/>
    <property type="evidence" value="ECO:0007669"/>
    <property type="project" value="TreeGrafter"/>
</dbReference>
<dbReference type="InterPro" id="IPR014031">
    <property type="entry name" value="Ketoacyl_synth_C"/>
</dbReference>
<dbReference type="GO" id="GO:0004315">
    <property type="term" value="F:3-oxoacyl-[acyl-carrier-protein] synthase activity"/>
    <property type="evidence" value="ECO:0007669"/>
    <property type="project" value="InterPro"/>
</dbReference>
<dbReference type="InterPro" id="IPR020806">
    <property type="entry name" value="PKS_PP-bd"/>
</dbReference>
<organism evidence="7 8">
    <name type="scientific">Paenibacillus tianmuensis</name>
    <dbReference type="NCBI Taxonomy" id="624147"/>
    <lineage>
        <taxon>Bacteria</taxon>
        <taxon>Bacillati</taxon>
        <taxon>Bacillota</taxon>
        <taxon>Bacilli</taxon>
        <taxon>Bacillales</taxon>
        <taxon>Paenibacillaceae</taxon>
        <taxon>Paenibacillus</taxon>
    </lineage>
</organism>
<evidence type="ECO:0000313" key="7">
    <source>
        <dbReference type="EMBL" id="SCW49973.1"/>
    </source>
</evidence>
<dbReference type="Gene3D" id="1.10.1200.10">
    <property type="entry name" value="ACP-like"/>
    <property type="match status" value="2"/>
</dbReference>
<dbReference type="CDD" id="cd00833">
    <property type="entry name" value="PKS"/>
    <property type="match status" value="2"/>
</dbReference>
<reference evidence="8" key="1">
    <citation type="submission" date="2016-10" db="EMBL/GenBank/DDBJ databases">
        <authorList>
            <person name="Varghese N."/>
            <person name="Submissions S."/>
        </authorList>
    </citation>
    <scope>NUCLEOTIDE SEQUENCE [LARGE SCALE GENOMIC DNA]</scope>
    <source>
        <strain evidence="8">CGMCC 1.8946</strain>
    </source>
</reference>
<dbReference type="PROSITE" id="PS00012">
    <property type="entry name" value="PHOSPHOPANTETHEINE"/>
    <property type="match status" value="1"/>
</dbReference>
<sequence length="1926" mass="217938">MDFMRLSSIRNSDEPDIEIKEANSKDIAVIGISGQMSMADHLDQYWENILNKIECVKEFSATRKQDADRYLTFKGMAAEELSYYDAAFLDRIDQFDPRLFHLTPKEAKVMDPKQKLFLMHTWNAIEDAGYSLKEITGQRIGVYTGLSDFGSETYFDMLTHVDPGSIEIGSTGNFQAIIPTRISYLLDLKGPSMVVDTACSSSLVTVHLACRALRNKECDAAIVGSVRLHLLPLQTNYRIGFESKDGRTKAFDDTATGTGVGEGAVVVMLKPLQKAKADGDHIYAVIKGTAINQDGNSIGITAPNADAQADVIERAWKDAGVSAEDISYMETHGTGTRLGDPIEIDGINKVFSRYTSKKQFCAIGSVKSNIGHLYEAAGLASLVKCIYALNERIIPPSINYHIPNRAIDFHDSPVYVNVKTREWNHAGGKRICGVSSFGLSGTNCHLILEEPETRERPAIEEQGPSVLTLSGKAEGIVKELVDRYLTQFQRIRAQHPKDVCYTAAVGRHHYKHRVAIVFSTYDQLFEALREISETPLAELNHASIYYNDIEGNHEPDLVGKINTLDLNAPNQEEDLRQLALAYVHHLEIQWADLYGSAKRKRARLPSWVFELERYWIDVPQAGRRPERADHVEEWAEEHREIVLDGRTDGSYSATERKLGAIVKEVMGYDQINIYENFYELGGDSLLAMKAYTKINEWFQVNISAADIFSYPSIALLSQYIDKCLSKSEASEWTVPADRTPAQDAHDEFAIIGMAGKFPLADHIEQYWENICGKVNCVRDIPANRREDLKNYIRQLGYDENDIQFAKAGYLQEIDKFDYEFFGLTLKEATLMDPAQRCFLEVVYEMAEEAGYGGNRLVGSNTGVFVGYIDEYLYNYRRFIYDSDPSLTKYSLSGNLSANISARISYSLDLRGPSVVLDTSCSSSLVALNAALKSLKTGECDTAIVGSAKIKLIPIHNPESRVGVESEHAMIRAFDDDADGIAEGEAVAAIMIKPLKKAMADGDYIRAVIKGSAVNQDGTGMGIMAPRSETQTQVILDAWKDAGIDPASITYIETHGTGTKLGDLVEYDGLKKAFGKYTNEKQYIALGSVKTNLGHVYQASGLASVIKAVLSLQHKKLVPSLHFDRPNRLIDFEESPFYFNNILRDWETHGIPRRCGVSSFGFSGTNGHVVLEEYDENDQEQQGATGPYIVTLSGKSKEVLHNLVRSYLEFLEQRPDIDMGRLSFTTNAGRGHYNERLALIVKDQDDLKHKLNQLLLHHGENIRLEDIYYGTSASIPRGSVREESRIHEMTRSPAGLKQICLSYAAGADIPWDKLYEEHEKHVLPLPTYPFMRKRCWFQPKARNRSFSIVEEDVVNDYELLELEQQHRRRMETEVAAAGAEAMSGLTEIEHAVIQAFKEVLGIKQVRLEDHFFELGGNSLKATKLASKIYQLLEVLMPLSDILIYPSVRDFVNHIEQLVKDNKTMTRIPVLPEQEFYDLTVKQKDLWLSTQLYEDTSAMNITSGWLLEKVDIALLLQAFWAVVERHPILKTRVVIEDGEPRQTLDSGDTIARAYHYLDLSGSEGIEESLERLKRTEVKKPIHLERDPLIRLTMANIGQERHFLVFVIHHIISDWWSIDLIMNDLVKYYNAFSSNTAPQLEPLSVKFSDIVAWHKEKMETDKEKLECYWNGILQGPLPVMNLRTDFERPLQKDLGGKRLDAKFDMDVMGRLKHMADVNQGTMFMTVLSGVFSLLHLYSGQNDMIVGINSSGREHYQLQDQVGYFVNVLPLRIQIDSKDTYIQLFGRVRQQSLGALEHQDYPLVLMMDNEHVVRDQSRSPIFDVLAQFIIDPSNDDSMRVNHGCIREIPIESLESKYDLVFNFFERRGEITLELEYSDSLFKEETMERMIARLKRIFEQYSNNAQLTVRELQTEESPYSRISPIQKRKRG</sequence>
<dbReference type="InterPro" id="IPR018201">
    <property type="entry name" value="Ketoacyl_synth_AS"/>
</dbReference>
<dbReference type="Gene3D" id="3.30.559.10">
    <property type="entry name" value="Chloramphenicol acetyltransferase-like domain"/>
    <property type="match status" value="1"/>
</dbReference>
<dbReference type="RefSeq" id="WP_090670148.1">
    <property type="nucleotide sequence ID" value="NZ_FMTT01000010.1"/>
</dbReference>
<dbReference type="GO" id="GO:0005886">
    <property type="term" value="C:plasma membrane"/>
    <property type="evidence" value="ECO:0007669"/>
    <property type="project" value="TreeGrafter"/>
</dbReference>
<dbReference type="InterPro" id="IPR020841">
    <property type="entry name" value="PKS_Beta-ketoAc_synthase_dom"/>
</dbReference>
<feature type="domain" description="Ketosynthase family 3 (KS3)" evidence="6">
    <location>
        <begin position="745"/>
        <end position="1172"/>
    </location>
</feature>
<gene>
    <name evidence="7" type="ORF">SAMN04487970_101031</name>
</gene>
<evidence type="ECO:0000313" key="8">
    <source>
        <dbReference type="Proteomes" id="UP000198601"/>
    </source>
</evidence>
<dbReference type="SUPFAM" id="SSF53901">
    <property type="entry name" value="Thiolase-like"/>
    <property type="match status" value="2"/>
</dbReference>
<dbReference type="CDD" id="cd19531">
    <property type="entry name" value="LCL_NRPS-like"/>
    <property type="match status" value="1"/>
</dbReference>
<evidence type="ECO:0000256" key="1">
    <source>
        <dbReference type="ARBA" id="ARBA00001957"/>
    </source>
</evidence>
<evidence type="ECO:0000256" key="3">
    <source>
        <dbReference type="ARBA" id="ARBA00022553"/>
    </source>
</evidence>
<dbReference type="InterPro" id="IPR009081">
    <property type="entry name" value="PP-bd_ACP"/>
</dbReference>
<dbReference type="InterPro" id="IPR050091">
    <property type="entry name" value="PKS_NRPS_Biosynth_Enz"/>
</dbReference>
<dbReference type="PROSITE" id="PS50075">
    <property type="entry name" value="CARRIER"/>
    <property type="match status" value="2"/>
</dbReference>
<dbReference type="InterPro" id="IPR001242">
    <property type="entry name" value="Condensation_dom"/>
</dbReference>
<dbReference type="SUPFAM" id="SSF52777">
    <property type="entry name" value="CoA-dependent acyltransferases"/>
    <property type="match status" value="2"/>
</dbReference>
<dbReference type="PANTHER" id="PTHR43775:SF37">
    <property type="entry name" value="SI:DKEY-61P9.11"/>
    <property type="match status" value="1"/>
</dbReference>
<comment type="cofactor">
    <cofactor evidence="1">
        <name>pantetheine 4'-phosphate</name>
        <dbReference type="ChEBI" id="CHEBI:47942"/>
    </cofactor>
</comment>
<feature type="domain" description="Ketosynthase family 3 (KS3)" evidence="6">
    <location>
        <begin position="24"/>
        <end position="450"/>
    </location>
</feature>
<protein>
    <submittedName>
        <fullName evidence="7">Ketoacyl-synthetase C-terminal extension</fullName>
    </submittedName>
</protein>
<dbReference type="GO" id="GO:0031177">
    <property type="term" value="F:phosphopantetheine binding"/>
    <property type="evidence" value="ECO:0007669"/>
    <property type="project" value="InterPro"/>
</dbReference>
<keyword evidence="2" id="KW-0596">Phosphopantetheine</keyword>
<dbReference type="SMART" id="SM00823">
    <property type="entry name" value="PKS_PP"/>
    <property type="match status" value="2"/>
</dbReference>
<name>A0A1G4QZ98_9BACL</name>
<proteinExistence type="predicted"/>
<dbReference type="SMART" id="SM00825">
    <property type="entry name" value="PKS_KS"/>
    <property type="match status" value="2"/>
</dbReference>
<dbReference type="Gene3D" id="1.10.1240.100">
    <property type="match status" value="2"/>
</dbReference>
<evidence type="ECO:0000256" key="2">
    <source>
        <dbReference type="ARBA" id="ARBA00022450"/>
    </source>
</evidence>
<dbReference type="InterPro" id="IPR006162">
    <property type="entry name" value="Ppantetheine_attach_site"/>
</dbReference>
<feature type="domain" description="Carrier" evidence="5">
    <location>
        <begin position="649"/>
        <end position="724"/>
    </location>
</feature>
<evidence type="ECO:0000259" key="6">
    <source>
        <dbReference type="PROSITE" id="PS52004"/>
    </source>
</evidence>
<dbReference type="Gene3D" id="3.40.47.10">
    <property type="match status" value="2"/>
</dbReference>
<dbReference type="Pfam" id="PF00550">
    <property type="entry name" value="PP-binding"/>
    <property type="match status" value="2"/>
</dbReference>
<accession>A0A1G4QZ98</accession>
<dbReference type="STRING" id="624147.SAMN04487970_101031"/>
<dbReference type="PROSITE" id="PS00606">
    <property type="entry name" value="KS3_1"/>
    <property type="match status" value="1"/>
</dbReference>
<keyword evidence="3" id="KW-0597">Phosphoprotein</keyword>
<keyword evidence="8" id="KW-1185">Reference proteome</keyword>
<dbReference type="SMART" id="SM01294">
    <property type="entry name" value="PKS_PP_betabranch"/>
    <property type="match status" value="1"/>
</dbReference>
<dbReference type="GO" id="GO:0006633">
    <property type="term" value="P:fatty acid biosynthetic process"/>
    <property type="evidence" value="ECO:0007669"/>
    <property type="project" value="InterPro"/>
</dbReference>
<dbReference type="InterPro" id="IPR016039">
    <property type="entry name" value="Thiolase-like"/>
</dbReference>
<dbReference type="Pfam" id="PF00668">
    <property type="entry name" value="Condensation"/>
    <property type="match status" value="1"/>
</dbReference>
<dbReference type="GO" id="GO:0004312">
    <property type="term" value="F:fatty acid synthase activity"/>
    <property type="evidence" value="ECO:0007669"/>
    <property type="project" value="TreeGrafter"/>
</dbReference>
<dbReference type="Pfam" id="PF00109">
    <property type="entry name" value="ketoacyl-synt"/>
    <property type="match status" value="2"/>
</dbReference>
<dbReference type="InterPro" id="IPR014030">
    <property type="entry name" value="Ketoacyl_synth_N"/>
</dbReference>
<dbReference type="PROSITE" id="PS52004">
    <property type="entry name" value="KS3_2"/>
    <property type="match status" value="2"/>
</dbReference>